<dbReference type="STRING" id="1297569.MESS2_950005"/>
<name>M5EZ72_9HYPH</name>
<protein>
    <submittedName>
        <fullName evidence="1">Uncharacterized protein</fullName>
    </submittedName>
</protein>
<sequence>MPDIYCDAMKGNVLMAEWHIHYGGRSVMICYYNACRQVSRGQPMIHAGLVSRIRAFALSMVAPRARS</sequence>
<evidence type="ECO:0000313" key="1">
    <source>
        <dbReference type="EMBL" id="CCV09250.1"/>
    </source>
</evidence>
<dbReference type="EMBL" id="CAUM01000167">
    <property type="protein sequence ID" value="CCV09250.1"/>
    <property type="molecule type" value="Genomic_DNA"/>
</dbReference>
<comment type="caution">
    <text evidence="1">The sequence shown here is derived from an EMBL/GenBank/DDBJ whole genome shotgun (WGS) entry which is preliminary data.</text>
</comment>
<dbReference type="AlphaFoldDB" id="M5EZ72"/>
<reference evidence="1 2" key="1">
    <citation type="submission" date="2013-02" db="EMBL/GenBank/DDBJ databases">
        <authorList>
            <person name="Genoscope - CEA"/>
        </authorList>
    </citation>
    <scope>NUCLEOTIDE SEQUENCE [LARGE SCALE GENOMIC DNA]</scope>
    <source>
        <strain evidence="1 2">STM 2683</strain>
    </source>
</reference>
<dbReference type="Proteomes" id="UP000012062">
    <property type="component" value="Unassembled WGS sequence"/>
</dbReference>
<accession>M5EZ72</accession>
<keyword evidence="2" id="KW-1185">Reference proteome</keyword>
<gene>
    <name evidence="1" type="ORF">MESS2_950005</name>
</gene>
<evidence type="ECO:0000313" key="2">
    <source>
        <dbReference type="Proteomes" id="UP000012062"/>
    </source>
</evidence>
<proteinExistence type="predicted"/>
<organism evidence="1 2">
    <name type="scientific">Mesorhizobium metallidurans STM 2683</name>
    <dbReference type="NCBI Taxonomy" id="1297569"/>
    <lineage>
        <taxon>Bacteria</taxon>
        <taxon>Pseudomonadati</taxon>
        <taxon>Pseudomonadota</taxon>
        <taxon>Alphaproteobacteria</taxon>
        <taxon>Hyphomicrobiales</taxon>
        <taxon>Phyllobacteriaceae</taxon>
        <taxon>Mesorhizobium</taxon>
    </lineage>
</organism>